<dbReference type="Proteomes" id="UP000294980">
    <property type="component" value="Unassembled WGS sequence"/>
</dbReference>
<dbReference type="InterPro" id="IPR011990">
    <property type="entry name" value="TPR-like_helical_dom_sf"/>
</dbReference>
<organism evidence="5 6">
    <name type="scientific">Chromatocurvus halotolerans</name>
    <dbReference type="NCBI Taxonomy" id="1132028"/>
    <lineage>
        <taxon>Bacteria</taxon>
        <taxon>Pseudomonadati</taxon>
        <taxon>Pseudomonadota</taxon>
        <taxon>Gammaproteobacteria</taxon>
        <taxon>Cellvibrionales</taxon>
        <taxon>Halieaceae</taxon>
        <taxon>Chromatocurvus</taxon>
    </lineage>
</organism>
<accession>A0A4R2KDS4</accession>
<dbReference type="AlphaFoldDB" id="A0A4R2KDS4"/>
<dbReference type="Gene3D" id="1.25.40.10">
    <property type="entry name" value="Tetratricopeptide repeat domain"/>
    <property type="match status" value="1"/>
</dbReference>
<dbReference type="GO" id="GO:0003677">
    <property type="term" value="F:DNA binding"/>
    <property type="evidence" value="ECO:0007669"/>
    <property type="project" value="UniProtKB-UniRule"/>
</dbReference>
<dbReference type="SUPFAM" id="SSF48452">
    <property type="entry name" value="TPR-like"/>
    <property type="match status" value="1"/>
</dbReference>
<keyword evidence="6" id="KW-1185">Reference proteome</keyword>
<feature type="DNA-binding region" description="OmpR/PhoB-type" evidence="2">
    <location>
        <begin position="18"/>
        <end position="118"/>
    </location>
</feature>
<comment type="caution">
    <text evidence="5">The sequence shown here is derived from an EMBL/GenBank/DDBJ whole genome shotgun (WGS) entry which is preliminary data.</text>
</comment>
<dbReference type="OrthoDB" id="5693682at2"/>
<feature type="region of interest" description="Disordered" evidence="3">
    <location>
        <begin position="170"/>
        <end position="205"/>
    </location>
</feature>
<dbReference type="PROSITE" id="PS51755">
    <property type="entry name" value="OMPR_PHOB"/>
    <property type="match status" value="1"/>
</dbReference>
<dbReference type="SUPFAM" id="SSF46894">
    <property type="entry name" value="C-terminal effector domain of the bipartite response regulators"/>
    <property type="match status" value="1"/>
</dbReference>
<proteinExistence type="predicted"/>
<reference evidence="5 6" key="1">
    <citation type="submission" date="2019-03" db="EMBL/GenBank/DDBJ databases">
        <title>Genomic Encyclopedia of Type Strains, Phase IV (KMG-IV): sequencing the most valuable type-strain genomes for metagenomic binning, comparative biology and taxonomic classification.</title>
        <authorList>
            <person name="Goeker M."/>
        </authorList>
    </citation>
    <scope>NUCLEOTIDE SEQUENCE [LARGE SCALE GENOMIC DNA]</scope>
    <source>
        <strain evidence="5 6">DSM 23344</strain>
    </source>
</reference>
<dbReference type="InterPro" id="IPR036388">
    <property type="entry name" value="WH-like_DNA-bd_sf"/>
</dbReference>
<evidence type="ECO:0000256" key="3">
    <source>
        <dbReference type="SAM" id="MobiDB-lite"/>
    </source>
</evidence>
<dbReference type="GO" id="GO:0000160">
    <property type="term" value="P:phosphorelay signal transduction system"/>
    <property type="evidence" value="ECO:0007669"/>
    <property type="project" value="InterPro"/>
</dbReference>
<evidence type="ECO:0000313" key="6">
    <source>
        <dbReference type="Proteomes" id="UP000294980"/>
    </source>
</evidence>
<dbReference type="PANTHER" id="PTHR47691:SF3">
    <property type="entry name" value="HTH-TYPE TRANSCRIPTIONAL REGULATOR RV0890C-RELATED"/>
    <property type="match status" value="1"/>
</dbReference>
<gene>
    <name evidence="5" type="ORF">EV688_12337</name>
</gene>
<evidence type="ECO:0000256" key="2">
    <source>
        <dbReference type="PROSITE-ProRule" id="PRU01091"/>
    </source>
</evidence>
<dbReference type="CDD" id="cd00383">
    <property type="entry name" value="trans_reg_C"/>
    <property type="match status" value="1"/>
</dbReference>
<dbReference type="PANTHER" id="PTHR47691">
    <property type="entry name" value="REGULATOR-RELATED"/>
    <property type="match status" value="1"/>
</dbReference>
<sequence>MQKTAEQTAVDPSERALVVAFEFGDFRADPARNALTCVSTGEASRLPPRTMDALSLLARHAGQVVSRQSFADAVWPGRRVVDDSLSLCISELRKALDDSPREPRYIRTVPKRGYCLLPRVTWDEVPLQPAPTRAAGSDGLSFGKRSMRGIALLVTLSSVVLAASSFLDDSARDRSVPTPGEPLSMLSPVAGNTGSAGGTDTQPETTQQLYKRARYHLDRRTEADLPVARELFERILSHDPEFVEAILGLAELQREMARHDHRESASVGYRAAYSAFIERAQQVAPEHPAVMATTYRPGTDVVDWQQYEDDLQNLVSRAPDCVACVRRLSEFYLEVGWFQDALDVWQDHRRYWPLSVSMHAALAQLQARLGSAAGALRQVELIRALVGDDAWDVRAAEANAYLILGDVDPWLAHMRTLLGELGESGQQRLAIYEAMLAGDEARLDELARSSPATRDFNIALALGLIDPLVERVRGSVARGEYRDLQLVHGWIHERNTLTRRYIDGLARLQQDPRIQKMFADMGLSAFWRTRGKFPDYCSRVRETVPYCA</sequence>
<feature type="domain" description="OmpR/PhoB-type" evidence="4">
    <location>
        <begin position="18"/>
        <end position="118"/>
    </location>
</feature>
<evidence type="ECO:0000313" key="5">
    <source>
        <dbReference type="EMBL" id="TCO71104.1"/>
    </source>
</evidence>
<name>A0A4R2KDS4_9GAMM</name>
<feature type="compositionally biased region" description="Polar residues" evidence="3">
    <location>
        <begin position="190"/>
        <end position="205"/>
    </location>
</feature>
<protein>
    <submittedName>
        <fullName evidence="5">Transcriptional regulator</fullName>
    </submittedName>
</protein>
<keyword evidence="1 2" id="KW-0238">DNA-binding</keyword>
<evidence type="ECO:0000256" key="1">
    <source>
        <dbReference type="ARBA" id="ARBA00023125"/>
    </source>
</evidence>
<dbReference type="GO" id="GO:0006355">
    <property type="term" value="P:regulation of DNA-templated transcription"/>
    <property type="evidence" value="ECO:0007669"/>
    <property type="project" value="InterPro"/>
</dbReference>
<dbReference type="RefSeq" id="WP_117319594.1">
    <property type="nucleotide sequence ID" value="NZ_QQSW01000030.1"/>
</dbReference>
<dbReference type="InterPro" id="IPR016032">
    <property type="entry name" value="Sig_transdc_resp-reg_C-effctor"/>
</dbReference>
<dbReference type="EMBL" id="SLWX01000023">
    <property type="protein sequence ID" value="TCO71104.1"/>
    <property type="molecule type" value="Genomic_DNA"/>
</dbReference>
<evidence type="ECO:0000259" key="4">
    <source>
        <dbReference type="PROSITE" id="PS51755"/>
    </source>
</evidence>
<dbReference type="SMART" id="SM00862">
    <property type="entry name" value="Trans_reg_C"/>
    <property type="match status" value="1"/>
</dbReference>
<dbReference type="InterPro" id="IPR001867">
    <property type="entry name" value="OmpR/PhoB-type_DNA-bd"/>
</dbReference>
<dbReference type="Pfam" id="PF00486">
    <property type="entry name" value="Trans_reg_C"/>
    <property type="match status" value="1"/>
</dbReference>
<dbReference type="Gene3D" id="1.10.10.10">
    <property type="entry name" value="Winged helix-like DNA-binding domain superfamily/Winged helix DNA-binding domain"/>
    <property type="match status" value="1"/>
</dbReference>